<name>A0A5B9QG78_9BACT</name>
<dbReference type="InterPro" id="IPR025516">
    <property type="entry name" value="DUF4404"/>
</dbReference>
<organism evidence="1 2">
    <name type="scientific">Bythopirellula goksoeyrii</name>
    <dbReference type="NCBI Taxonomy" id="1400387"/>
    <lineage>
        <taxon>Bacteria</taxon>
        <taxon>Pseudomonadati</taxon>
        <taxon>Planctomycetota</taxon>
        <taxon>Planctomycetia</taxon>
        <taxon>Pirellulales</taxon>
        <taxon>Lacipirellulaceae</taxon>
        <taxon>Bythopirellula</taxon>
    </lineage>
</organism>
<sequence>MKKTILLEKLEQLRAELAASSALDEGSHEQLQSLINDIERAVDAPPSEDEGILSGEVQDLVLKFETEHPQITSALNQVASALANLGI</sequence>
<dbReference type="Proteomes" id="UP000323917">
    <property type="component" value="Chromosome"/>
</dbReference>
<protein>
    <recommendedName>
        <fullName evidence="3">DUF4404 domain-containing protein</fullName>
    </recommendedName>
</protein>
<evidence type="ECO:0000313" key="1">
    <source>
        <dbReference type="EMBL" id="QEG36582.1"/>
    </source>
</evidence>
<dbReference type="RefSeq" id="WP_168205344.1">
    <property type="nucleotide sequence ID" value="NZ_CP042913.1"/>
</dbReference>
<evidence type="ECO:0008006" key="3">
    <source>
        <dbReference type="Google" id="ProtNLM"/>
    </source>
</evidence>
<reference evidence="1 2" key="1">
    <citation type="submission" date="2019-08" db="EMBL/GenBank/DDBJ databases">
        <title>Deep-cultivation of Planctomycetes and their phenomic and genomic characterization uncovers novel biology.</title>
        <authorList>
            <person name="Wiegand S."/>
            <person name="Jogler M."/>
            <person name="Boedeker C."/>
            <person name="Pinto D."/>
            <person name="Vollmers J."/>
            <person name="Rivas-Marin E."/>
            <person name="Kohn T."/>
            <person name="Peeters S.H."/>
            <person name="Heuer A."/>
            <person name="Rast P."/>
            <person name="Oberbeckmann S."/>
            <person name="Bunk B."/>
            <person name="Jeske O."/>
            <person name="Meyerdierks A."/>
            <person name="Storesund J.E."/>
            <person name="Kallscheuer N."/>
            <person name="Luecker S."/>
            <person name="Lage O.M."/>
            <person name="Pohl T."/>
            <person name="Merkel B.J."/>
            <person name="Hornburger P."/>
            <person name="Mueller R.-W."/>
            <person name="Bruemmer F."/>
            <person name="Labrenz M."/>
            <person name="Spormann A.M."/>
            <person name="Op den Camp H."/>
            <person name="Overmann J."/>
            <person name="Amann R."/>
            <person name="Jetten M.S.M."/>
            <person name="Mascher T."/>
            <person name="Medema M.H."/>
            <person name="Devos D.P."/>
            <person name="Kaster A.-K."/>
            <person name="Ovreas L."/>
            <person name="Rohde M."/>
            <person name="Galperin M.Y."/>
            <person name="Jogler C."/>
        </authorList>
    </citation>
    <scope>NUCLEOTIDE SEQUENCE [LARGE SCALE GENOMIC DNA]</scope>
    <source>
        <strain evidence="1 2">Pr1d</strain>
    </source>
</reference>
<accession>A0A5B9QG78</accession>
<dbReference type="KEGG" id="bgok:Pr1d_38960"/>
<dbReference type="EMBL" id="CP042913">
    <property type="protein sequence ID" value="QEG36582.1"/>
    <property type="molecule type" value="Genomic_DNA"/>
</dbReference>
<evidence type="ECO:0000313" key="2">
    <source>
        <dbReference type="Proteomes" id="UP000323917"/>
    </source>
</evidence>
<proteinExistence type="predicted"/>
<dbReference type="AlphaFoldDB" id="A0A5B9QG78"/>
<keyword evidence="2" id="KW-1185">Reference proteome</keyword>
<dbReference type="Pfam" id="PF14357">
    <property type="entry name" value="DUF4404"/>
    <property type="match status" value="1"/>
</dbReference>
<gene>
    <name evidence="1" type="ORF">Pr1d_38960</name>
</gene>